<evidence type="ECO:0000313" key="2">
    <source>
        <dbReference type="Proteomes" id="UP001165575"/>
    </source>
</evidence>
<dbReference type="EMBL" id="JANIDX010000006">
    <property type="protein sequence ID" value="MCX5620111.1"/>
    <property type="molecule type" value="Genomic_DNA"/>
</dbReference>
<gene>
    <name evidence="1" type="ORF">NQF89_06715</name>
</gene>
<proteinExistence type="predicted"/>
<dbReference type="RefSeq" id="WP_266137829.1">
    <property type="nucleotide sequence ID" value="NZ_JANIDX010000006.1"/>
</dbReference>
<dbReference type="Proteomes" id="UP001165575">
    <property type="component" value="Unassembled WGS sequence"/>
</dbReference>
<protein>
    <submittedName>
        <fullName evidence="1">Uncharacterized protein</fullName>
    </submittedName>
</protein>
<evidence type="ECO:0000313" key="1">
    <source>
        <dbReference type="EMBL" id="MCX5620111.1"/>
    </source>
</evidence>
<keyword evidence="2" id="KW-1185">Reference proteome</keyword>
<comment type="caution">
    <text evidence="1">The sequence shown here is derived from an EMBL/GenBank/DDBJ whole genome shotgun (WGS) entry which is preliminary data.</text>
</comment>
<accession>A0ABT3WTC3</accession>
<sequence>METDITFDKVTVAACDQIIDNLMKQSIPVSDWGKMWKEVNFWRAVRYAKARQEIGLGSAS</sequence>
<reference evidence="1 2" key="1">
    <citation type="submission" date="2022-07" db="EMBL/GenBank/DDBJ databases">
        <title>Bombella genomes.</title>
        <authorList>
            <person name="Harer L."/>
            <person name="Styblova S."/>
            <person name="Ehrmann M."/>
        </authorList>
    </citation>
    <scope>NUCLEOTIDE SEQUENCE [LARGE SCALE GENOMIC DNA]</scope>
    <source>
        <strain evidence="1 2">TMW 2.2556</strain>
    </source>
</reference>
<organism evidence="1 2">
    <name type="scientific">Bombella pollinis</name>
    <dbReference type="NCBI Taxonomy" id="2967337"/>
    <lineage>
        <taxon>Bacteria</taxon>
        <taxon>Pseudomonadati</taxon>
        <taxon>Pseudomonadota</taxon>
        <taxon>Alphaproteobacteria</taxon>
        <taxon>Acetobacterales</taxon>
        <taxon>Acetobacteraceae</taxon>
        <taxon>Bombella</taxon>
    </lineage>
</organism>
<name>A0ABT3WTC3_9PROT</name>